<dbReference type="EMBL" id="RDOJ01000029">
    <property type="protein sequence ID" value="RLZ06431.1"/>
    <property type="molecule type" value="Genomic_DNA"/>
</dbReference>
<dbReference type="Pfam" id="PF20335">
    <property type="entry name" value="DUF6630"/>
    <property type="match status" value="1"/>
</dbReference>
<dbReference type="InterPro" id="IPR046582">
    <property type="entry name" value="DUF6630"/>
</dbReference>
<feature type="domain" description="DUF6630" evidence="1">
    <location>
        <begin position="214"/>
        <end position="347"/>
    </location>
</feature>
<evidence type="ECO:0000313" key="2">
    <source>
        <dbReference type="EMBL" id="RLZ06431.1"/>
    </source>
</evidence>
<keyword evidence="3" id="KW-1185">Reference proteome</keyword>
<dbReference type="OrthoDB" id="1373652at2"/>
<proteinExistence type="predicted"/>
<comment type="caution">
    <text evidence="2">The sequence shown here is derived from an EMBL/GenBank/DDBJ whole genome shotgun (WGS) entry which is preliminary data.</text>
</comment>
<gene>
    <name evidence="2" type="ORF">EAH69_13520</name>
</gene>
<dbReference type="AlphaFoldDB" id="A0A3L9M0Z6"/>
<protein>
    <recommendedName>
        <fullName evidence="1">DUF6630 domain-containing protein</fullName>
    </recommendedName>
</protein>
<reference evidence="2 3" key="1">
    <citation type="submission" date="2018-10" db="EMBL/GenBank/DDBJ databases">
        <authorList>
            <person name="Chen X."/>
        </authorList>
    </citation>
    <scope>NUCLEOTIDE SEQUENCE [LARGE SCALE GENOMIC DNA]</scope>
    <source>
        <strain evidence="2 3">YIM 102668</strain>
    </source>
</reference>
<dbReference type="Proteomes" id="UP000275348">
    <property type="component" value="Unassembled WGS sequence"/>
</dbReference>
<evidence type="ECO:0000313" key="3">
    <source>
        <dbReference type="Proteomes" id="UP000275348"/>
    </source>
</evidence>
<evidence type="ECO:0000259" key="1">
    <source>
        <dbReference type="Pfam" id="PF20335"/>
    </source>
</evidence>
<sequence length="352" mass="41839">MFSKFFRKKENSYSIDQTNYLLIFKSIIEYFEQNDKYNYQTKIKGSCDVCELNYYLIPNAFDLEEQLIPNGINSYEELYNIIAEKINFSKLDSGFFDDNYVNYLHFNFKTQNPENKFQMIHHDFLIFCGYQDSEEINVYEVLYSSKFNLDYIDFWKKSEVCTFFLPINSDHAEALEVFDDVLLGFCQLIGIEQLDKMFVFPDEKVIYEINEQLYIDLLKRINPLSDDADILKRAKKLYKKIAIKQNADEGDNVDLLLEFCYFSDWKFEFEDIEDLIAAEFEEPINIQIPDETYSADLFPYIQAFLKENGKVLMNYNSFSDSYYFFIIDLKDVEEVLTMAHFANLNIEVVDVN</sequence>
<accession>A0A3L9M0Z6</accession>
<dbReference type="RefSeq" id="WP_121935748.1">
    <property type="nucleotide sequence ID" value="NZ_RDOJ01000029.1"/>
</dbReference>
<organism evidence="2 3">
    <name type="scientific">Faecalibacter macacae</name>
    <dbReference type="NCBI Taxonomy" id="1859289"/>
    <lineage>
        <taxon>Bacteria</taxon>
        <taxon>Pseudomonadati</taxon>
        <taxon>Bacteroidota</taxon>
        <taxon>Flavobacteriia</taxon>
        <taxon>Flavobacteriales</taxon>
        <taxon>Weeksellaceae</taxon>
        <taxon>Faecalibacter</taxon>
    </lineage>
</organism>
<name>A0A3L9M0Z6_9FLAO</name>